<dbReference type="GO" id="GO:0016567">
    <property type="term" value="P:protein ubiquitination"/>
    <property type="evidence" value="ECO:0007669"/>
    <property type="project" value="UniProtKB-UniRule"/>
</dbReference>
<feature type="compositionally biased region" description="Acidic residues" evidence="11">
    <location>
        <begin position="379"/>
        <end position="390"/>
    </location>
</feature>
<dbReference type="EMBL" id="LXWW01000112">
    <property type="protein sequence ID" value="OAO15865.1"/>
    <property type="molecule type" value="Genomic_DNA"/>
</dbReference>
<evidence type="ECO:0000256" key="10">
    <source>
        <dbReference type="RuleBase" id="RU366018"/>
    </source>
</evidence>
<dbReference type="GO" id="GO:0000151">
    <property type="term" value="C:ubiquitin ligase complex"/>
    <property type="evidence" value="ECO:0007669"/>
    <property type="project" value="TreeGrafter"/>
</dbReference>
<evidence type="ECO:0000256" key="8">
    <source>
        <dbReference type="ARBA" id="ARBA00046341"/>
    </source>
</evidence>
<feature type="compositionally biased region" description="Basic and acidic residues" evidence="11">
    <location>
        <begin position="1622"/>
        <end position="1641"/>
    </location>
</feature>
<organism evidence="13 14">
    <name type="scientific">Blastocystis sp. subtype 1 (strain ATCC 50177 / NandII)</name>
    <dbReference type="NCBI Taxonomy" id="478820"/>
    <lineage>
        <taxon>Eukaryota</taxon>
        <taxon>Sar</taxon>
        <taxon>Stramenopiles</taxon>
        <taxon>Bigyra</taxon>
        <taxon>Opalozoa</taxon>
        <taxon>Opalinata</taxon>
        <taxon>Blastocystidae</taxon>
        <taxon>Blastocystis</taxon>
    </lineage>
</organism>
<feature type="domain" description="UBR-type" evidence="12">
    <location>
        <begin position="80"/>
        <end position="151"/>
    </location>
</feature>
<proteinExistence type="inferred from homology"/>
<dbReference type="PANTHER" id="PTHR21497">
    <property type="entry name" value="UBIQUITIN LIGASE E3 ALPHA-RELATED"/>
    <property type="match status" value="1"/>
</dbReference>
<feature type="compositionally biased region" description="Basic and acidic residues" evidence="11">
    <location>
        <begin position="367"/>
        <end position="377"/>
    </location>
</feature>
<keyword evidence="3 10" id="KW-0808">Transferase</keyword>
<feature type="region of interest" description="Disordered" evidence="11">
    <location>
        <begin position="356"/>
        <end position="398"/>
    </location>
</feature>
<evidence type="ECO:0000256" key="9">
    <source>
        <dbReference type="PROSITE-ProRule" id="PRU00508"/>
    </source>
</evidence>
<dbReference type="EC" id="2.3.2.27" evidence="10"/>
<dbReference type="STRING" id="478820.A0A196SFM5"/>
<dbReference type="FunFam" id="2.10.110.30:FF:000002">
    <property type="entry name" value="Putative e3 ubiquitin-protein ligase ubr3"/>
    <property type="match status" value="1"/>
</dbReference>
<keyword evidence="4 10" id="KW-0479">Metal-binding</keyword>
<evidence type="ECO:0000256" key="3">
    <source>
        <dbReference type="ARBA" id="ARBA00022679"/>
    </source>
</evidence>
<protein>
    <recommendedName>
        <fullName evidence="10">E3 ubiquitin-protein ligase</fullName>
        <ecNumber evidence="10">2.3.2.27</ecNumber>
    </recommendedName>
</protein>
<accession>A0A196SFM5</accession>
<dbReference type="GO" id="GO:0008270">
    <property type="term" value="F:zinc ion binding"/>
    <property type="evidence" value="ECO:0007669"/>
    <property type="project" value="UniProtKB-UniRule"/>
</dbReference>
<dbReference type="Pfam" id="PF02207">
    <property type="entry name" value="zf-UBR"/>
    <property type="match status" value="1"/>
</dbReference>
<comment type="catalytic activity">
    <reaction evidence="1 10">
        <text>S-ubiquitinyl-[E2 ubiquitin-conjugating enzyme]-L-cysteine + [acceptor protein]-L-lysine = [E2 ubiquitin-conjugating enzyme]-L-cysteine + N(6)-ubiquitinyl-[acceptor protein]-L-lysine.</text>
        <dbReference type="EC" id="2.3.2.27"/>
    </reaction>
</comment>
<dbReference type="SMART" id="SM00396">
    <property type="entry name" value="ZnF_UBR1"/>
    <property type="match status" value="1"/>
</dbReference>
<keyword evidence="13" id="KW-0436">Ligase</keyword>
<feature type="compositionally biased region" description="Basic and acidic residues" evidence="11">
    <location>
        <begin position="1565"/>
        <end position="1613"/>
    </location>
</feature>
<evidence type="ECO:0000256" key="5">
    <source>
        <dbReference type="ARBA" id="ARBA00022771"/>
    </source>
</evidence>
<comment type="pathway">
    <text evidence="2 10">Protein modification; protein ubiquitination.</text>
</comment>
<evidence type="ECO:0000256" key="11">
    <source>
        <dbReference type="SAM" id="MobiDB-lite"/>
    </source>
</evidence>
<dbReference type="GO" id="GO:0071596">
    <property type="term" value="P:ubiquitin-dependent protein catabolic process via the N-end rule pathway"/>
    <property type="evidence" value="ECO:0007669"/>
    <property type="project" value="UniProtKB-UniRule"/>
</dbReference>
<evidence type="ECO:0000256" key="7">
    <source>
        <dbReference type="ARBA" id="ARBA00022833"/>
    </source>
</evidence>
<dbReference type="OrthoDB" id="26387at2759"/>
<evidence type="ECO:0000313" key="14">
    <source>
        <dbReference type="Proteomes" id="UP000078348"/>
    </source>
</evidence>
<comment type="function">
    <text evidence="10">Ubiquitin ligase protein which is a component of the N-end rule pathway. Recognizes and binds to proteins bearing specific N-terminal residues that are destabilizing according to the N-end rule, leading to their ubiquitination and subsequent degradation.</text>
</comment>
<evidence type="ECO:0000256" key="2">
    <source>
        <dbReference type="ARBA" id="ARBA00004906"/>
    </source>
</evidence>
<evidence type="ECO:0000256" key="1">
    <source>
        <dbReference type="ARBA" id="ARBA00000900"/>
    </source>
</evidence>
<keyword evidence="14" id="KW-1185">Reference proteome</keyword>
<dbReference type="CDD" id="cd19673">
    <property type="entry name" value="UBR-box_UBR3"/>
    <property type="match status" value="1"/>
</dbReference>
<dbReference type="PANTHER" id="PTHR21497:SF24">
    <property type="entry name" value="E3 UBIQUITIN-PROTEIN LIGASE UBR1"/>
    <property type="match status" value="1"/>
</dbReference>
<dbReference type="Pfam" id="PF18995">
    <property type="entry name" value="PRT6_C"/>
    <property type="match status" value="1"/>
</dbReference>
<comment type="similarity">
    <text evidence="8 10">Belongs to the E3 ubiquitin-protein ligase UBR1-like family.</text>
</comment>
<dbReference type="PROSITE" id="PS51157">
    <property type="entry name" value="ZF_UBR"/>
    <property type="match status" value="1"/>
</dbReference>
<dbReference type="GO" id="GO:0016874">
    <property type="term" value="F:ligase activity"/>
    <property type="evidence" value="ECO:0007669"/>
    <property type="project" value="UniProtKB-KW"/>
</dbReference>
<comment type="caution">
    <text evidence="13">The sequence shown here is derived from an EMBL/GenBank/DDBJ whole genome shotgun (WGS) entry which is preliminary data.</text>
</comment>
<dbReference type="GO" id="GO:0005737">
    <property type="term" value="C:cytoplasm"/>
    <property type="evidence" value="ECO:0007669"/>
    <property type="project" value="TreeGrafter"/>
</dbReference>
<reference evidence="13 14" key="1">
    <citation type="submission" date="2016-05" db="EMBL/GenBank/DDBJ databases">
        <title>Nuclear genome of Blastocystis sp. subtype 1 NandII.</title>
        <authorList>
            <person name="Gentekaki E."/>
            <person name="Curtis B."/>
            <person name="Stairs C."/>
            <person name="Eme L."/>
            <person name="Herman E."/>
            <person name="Klimes V."/>
            <person name="Arias M.C."/>
            <person name="Elias M."/>
            <person name="Hilliou F."/>
            <person name="Klute M."/>
            <person name="Malik S.-B."/>
            <person name="Pightling A."/>
            <person name="Rachubinski R."/>
            <person name="Salas D."/>
            <person name="Schlacht A."/>
            <person name="Suga H."/>
            <person name="Archibald J."/>
            <person name="Ball S.G."/>
            <person name="Clark G."/>
            <person name="Dacks J."/>
            <person name="Van Der Giezen M."/>
            <person name="Tsaousis A."/>
            <person name="Roger A."/>
        </authorList>
    </citation>
    <scope>NUCLEOTIDE SEQUENCE [LARGE SCALE GENOMIC DNA]</scope>
    <source>
        <strain evidence="14">ATCC 50177 / NandII</strain>
    </source>
</reference>
<feature type="region of interest" description="Disordered" evidence="11">
    <location>
        <begin position="1565"/>
        <end position="1647"/>
    </location>
</feature>
<dbReference type="UniPathway" id="UPA00143"/>
<evidence type="ECO:0000259" key="12">
    <source>
        <dbReference type="PROSITE" id="PS51157"/>
    </source>
</evidence>
<dbReference type="InterPro" id="IPR003126">
    <property type="entry name" value="Znf_UBR"/>
</dbReference>
<dbReference type="Proteomes" id="UP000078348">
    <property type="component" value="Unassembled WGS sequence"/>
</dbReference>
<dbReference type="InterPro" id="IPR039164">
    <property type="entry name" value="UBR1-like"/>
</dbReference>
<dbReference type="InterPro" id="IPR044046">
    <property type="entry name" value="E3_ligase_UBR-like_C"/>
</dbReference>
<sequence>MVVESVSSVKQKYTECVESGASGFQILFDYIESIFLSNEDKELVLEDPSDMTDFFKDILRGNTKYEEYIDRLKKTLPPHERCHNVFSENTIIYRCTDCATGETSCLCAECFEAGNHEGHHYRRYDSSCGGCCDCGDLESWKREGWCKRHQNAKYVKDADTLMDKNERQRAYDVFQLCSILLIPAMCTLKDESLSSLFEELIAFMQAWGDMNQSTLRLVCNCFSKEWTRDELIDLVGRLGYSLPDCILDGPQYARLSVCTVQLRELVQCETSDPYAFFLLKLILDLQFREWFADLYMREIVNVLQDTFDTMMGGVTRESERAKMEKQDKASDDRTARLRDFATRVAEQQLRRELLREQRLGERQAQQEQREGEQHSGSDSDSDSDEEDDTEALNAMVLPDTPMVQMRLNTLVSAYMRELRGMFNTEDEEEKEKAARLRCTGYDQFMQSLHCQFFHSDSSFYAMKNFKVNFRAFVRAAAGFLSRAFEVYTREDFFRCTPKEVLALIQSVVNDTNMMTTDAEHYMELLFDEEEEAGVRYLVPCAEWVQYMENLQCVNLVDWHSDGDEVGNMAENYSFIALAGASLDDMFIFLNDYFARYTPQQQVRAVVKMLEQVTRLVPHPVSDEWYMAQAGVKDPEKYVAGRYVLHAVDIFVCNLLSFAAKNHLAPACREQMSPAVLELLRGAMANSVRILACEDFFYSIGAVRFSRSQSLLTMYDRLFLQAPSVLKRALFALQACVLFGLGDEMLAHAFTVLAQNVRVRVDDNGEEAAVGIHLMLSYFVMLLLSLCYDRGYVVHTLKDAIYNDVLLALLSVEDQTAEKVMRNAAYVRENTDCFMEVLTRVADSHFDTDAMEKVYRLKKEYLDDVCVFLGNDELMDITKRIEYLKSRRNLSVFTTPSLPLKNDPIPELPHLLLGSEFVVAFVYAMLQRQYLLGLNDPKLLESLLYLLQTMSSCHGSASGTVSGTVSGTASGDGVTGTASGDGVTGTAGTAGFSYDVKRIESALDNAPWAALDMAALAALREVDCRELLWRELRHTEIILPQEVNCRCPHSIVGLLSFLYHHPALPSDLKALLKVTLPMTPRDGHPEDAMFVDRVLKEEEAKAEEATQSVPAVSASAVLNSVTSKLDDFLSMMEGDDDDEDLVRTTSSRCQTETLSPAFTCALCHSSETGTMETTPMLLCHMDRDHLPLLEMFHGYYHDLPSVSPNATLQEQYQYLKSLLDMLGPQNHAADLLLQLYASELPDAECVTHPSVFSCSHMIHAKCFEELMQTVGNVAMRKQGTFFCPVCRRLGSSVFPLFFPVKVDCQWRERLGDALLFRPDAVDDRSFDAVYAEEKEAMDHYLLSNFFTPLAPDALLESNPQEMTQMRQWLHSLEDSKHLHADNYAGVVKATIDRIEMSTRATAAHTLQFTPQLVKTENGRAVLEPHAIVSLQQMFLSDVALASATAEDAPLGLLDTAAWLRFEHVTKYCAERFPAKKVEAEWEREGVVGEAERREWVEMSEEAQAVTCFVLDLLGLETAAEARALQGGEEAMEAYFGDCVGSKEAVQVLGKCAAVQSRIMDTVLKEIQEKKEGSKSSGEKSSEEEHSDEHPVQEEHSDEHVMQEEHSDEHPVQEEHSDEDQPVQEEHSNEEPSNEEHSDDDGNRPIVFDDLPNDIWEALMGQLRDRLESDSSDDEPEKKEYVARVSVGSLLSRLLFHLTEVEEGESVLRAFDSRVSRTLTLITFVAKDDPAFANLEKIPEITQHMYYLEALEEEEETLAARLQTCSDEDRPAVREEHDALMAQAAEIIVKVCFLLFRVMLPVAVRVAAPLLDSSRCVGVMLEPFQLLTNALMTASPVASQNTSCVFDRYALSFLALLPRFYAIAIYQAAFALLSLLRERGVALEQVKDFQALVDSECSLAEYVVMMERSVPCDCVQVTAGSEETVVKKLLECGLKEAVEMLVTPFLRKCAILSFVFAQRAEEDAYVLPSAFEELRRFMNLPPVTDLQSLFENPVDSVFLNASMLSTSAALLAVSQATAHTHGEGAARKALVFYPTQVDGQPLLQALPNDPRALNLLCHRQHEKRARDPSECEECRECALCGEKSEGPFMCMMCGRLYCSKKYKLTSCAMDSSKCMKLCPCKWLINTAYTSVFIAHDPDCAYSFGSVYTDAHGNTQTTSFPRDRMTVNPESFSLLEEVIRSDAIWYKTGMVSKIIVVEKE</sequence>
<evidence type="ECO:0000256" key="6">
    <source>
        <dbReference type="ARBA" id="ARBA00022786"/>
    </source>
</evidence>
<feature type="zinc finger region" description="UBR-type" evidence="9">
    <location>
        <begin position="80"/>
        <end position="151"/>
    </location>
</feature>
<name>A0A196SFM5_BLAHN</name>
<evidence type="ECO:0000256" key="4">
    <source>
        <dbReference type="ARBA" id="ARBA00022723"/>
    </source>
</evidence>
<dbReference type="GO" id="GO:0061630">
    <property type="term" value="F:ubiquitin protein ligase activity"/>
    <property type="evidence" value="ECO:0007669"/>
    <property type="project" value="UniProtKB-UniRule"/>
</dbReference>
<evidence type="ECO:0000313" key="13">
    <source>
        <dbReference type="EMBL" id="OAO15865.1"/>
    </source>
</evidence>
<keyword evidence="7 10" id="KW-0862">Zinc</keyword>
<dbReference type="Gene3D" id="2.10.110.30">
    <property type="match status" value="1"/>
</dbReference>
<keyword evidence="5 10" id="KW-0863">Zinc-finger</keyword>
<keyword evidence="6 10" id="KW-0833">Ubl conjugation pathway</keyword>
<gene>
    <name evidence="13" type="ORF">AV274_2421</name>
</gene>